<dbReference type="KEGG" id="mod:AS202_06400"/>
<keyword evidence="1" id="KW-0436">Ligase</keyword>
<proteinExistence type="predicted"/>
<dbReference type="RefSeq" id="WP_006257735.1">
    <property type="nucleotide sequence ID" value="NZ_BCMQ01000001.1"/>
</dbReference>
<evidence type="ECO:0000313" key="1">
    <source>
        <dbReference type="EMBL" id="ALU25788.1"/>
    </source>
</evidence>
<accession>A0A0U3H4R5</accession>
<evidence type="ECO:0000313" key="2">
    <source>
        <dbReference type="Proteomes" id="UP000069030"/>
    </source>
</evidence>
<dbReference type="GO" id="GO:0016874">
    <property type="term" value="F:ligase activity"/>
    <property type="evidence" value="ECO:0007669"/>
    <property type="project" value="UniProtKB-KW"/>
</dbReference>
<reference evidence="1 2" key="1">
    <citation type="journal article" date="2016" name="J. Zhejiang Univ. Sci. B">
        <title>Antibiotic resistance mechanisms of Myroides sp.</title>
        <authorList>
            <person name="Hu S."/>
            <person name="Yuan S."/>
            <person name="Qu H."/>
            <person name="Jiang T."/>
            <person name="Zhou Y."/>
            <person name="Wang M."/>
            <person name="Ming D."/>
        </authorList>
    </citation>
    <scope>NUCLEOTIDE SEQUENCE [LARGE SCALE GENOMIC DNA]</scope>
    <source>
        <strain evidence="1 2">PR63039</strain>
    </source>
</reference>
<gene>
    <name evidence="1" type="ORF">AS202_06400</name>
</gene>
<dbReference type="Gene3D" id="3.90.1140.10">
    <property type="entry name" value="Cyclic phosphodiesterase"/>
    <property type="match status" value="1"/>
</dbReference>
<protein>
    <submittedName>
        <fullName evidence="1">2'-5' RNA ligase</fullName>
    </submittedName>
</protein>
<dbReference type="EMBL" id="CP013690">
    <property type="protein sequence ID" value="ALU25788.1"/>
    <property type="molecule type" value="Genomic_DNA"/>
</dbReference>
<dbReference type="AlphaFoldDB" id="A0A0U3H4R5"/>
<dbReference type="eggNOG" id="COG1514">
    <property type="taxonomic scope" value="Bacteria"/>
</dbReference>
<dbReference type="InterPro" id="IPR009097">
    <property type="entry name" value="Cyclic_Pdiesterase"/>
</dbReference>
<sequence length="186" mass="21455">MISKYSLCFQPDEATLELVKQMKLQLADEIGWYNSKNSLAHITISKFKTDLNGIKKIAELVRAQCSTFTPVQVLFNDYGQYPNGAFFLAVDEFSKPILQDYAKKVMRKVVLPEIYKSNEPHMSIARKLDPERLERALVYFQKPAISCLCNHIALRQFNPDRRQYDIIATFPFLGLPSNEPEQLSLF</sequence>
<organism evidence="1 2">
    <name type="scientific">Myroides odoratimimus</name>
    <dbReference type="NCBI Taxonomy" id="76832"/>
    <lineage>
        <taxon>Bacteria</taxon>
        <taxon>Pseudomonadati</taxon>
        <taxon>Bacteroidota</taxon>
        <taxon>Flavobacteriia</taxon>
        <taxon>Flavobacteriales</taxon>
        <taxon>Flavobacteriaceae</taxon>
        <taxon>Myroides</taxon>
    </lineage>
</organism>
<dbReference type="GeneID" id="66974419"/>
<dbReference type="SUPFAM" id="SSF55144">
    <property type="entry name" value="LigT-like"/>
    <property type="match status" value="1"/>
</dbReference>
<dbReference type="Proteomes" id="UP000069030">
    <property type="component" value="Chromosome"/>
</dbReference>
<name>A0A0U3H4R5_9FLAO</name>
<dbReference type="Pfam" id="PF13563">
    <property type="entry name" value="2_5_RNA_ligase2"/>
    <property type="match status" value="1"/>
</dbReference>